<evidence type="ECO:0000256" key="10">
    <source>
        <dbReference type="ARBA" id="ARBA00023136"/>
    </source>
</evidence>
<evidence type="ECO:0000256" key="9">
    <source>
        <dbReference type="ARBA" id="ARBA00023077"/>
    </source>
</evidence>
<sequence length="787" mass="87669">MPRHWQAFYCPVQPAVCTNVMTMKLFINCVIAFLIILTGTRSYAQTNCTGKVIDAATHEPVVNASVMIRNTTQGTVTNNKGDFNLPLNNTANDLIITSLGYQPVTIMNAAVQNRLLINLQTTNNSLQEIVISASRTAQKRSEAPVAIATISKQTMEDAKAIRIDQLVNKVSGVNMVNLGNEQHEMSIRQPMTTKSLFLYLEDGIPIRTTGVYNHNALLEMNMPAARQIEIIKGPSSSLYGAEAIGGAINIITQAPPAVFTGQASVQATNTGYKRAEVQVGQTFGKFGLLISGYYANRHNGPVDHSDFHKTGITLRGDYAISEKTKWVNDITYVNYYSDMLGSLDSAHFANKDYSTPQTFTYRKVPAIRYKSQLFHQWNSNSTTQVSFVYRDNSVQQNPSYRVKNSATNPSLAFGETNESSFNTYMLIAQHQQSFNFLNSKLITGISVDNSPSKYISNFINIQRDGRGYYVSYATTDSVLSKYTTGINNLASYIHYEAALVKGLKLTAALRYDFYHYDFENALPPSAYTGAPSTKNNFKRFSPKVGATYNYKGTGLYANYSEGFVPPQISELYTGVKVPYLGPQTFYNYEVGGWFSLLKNKLYADWSWYLLNGTNEIISVKNPDGSTENQNAGKTKHTGIEYGITYRPVSGLSVRFSAANSKHTFGDYVEKGVAYNNNELAGGPRFIANAEIMYKPVFVRGLRVGAEWQHIGSYFMDNTNTKKYGGYDLLNLRAGYIIRQFEIWVNAMNATNTYYSTYASKSGSTLSYNLGDPREFNVGIAYRFGAKR</sequence>
<dbReference type="GO" id="GO:0009279">
    <property type="term" value="C:cell outer membrane"/>
    <property type="evidence" value="ECO:0007669"/>
    <property type="project" value="UniProtKB-SubCell"/>
</dbReference>
<dbReference type="OrthoDB" id="9782587at2"/>
<dbReference type="SUPFAM" id="SSF56935">
    <property type="entry name" value="Porins"/>
    <property type="match status" value="1"/>
</dbReference>
<keyword evidence="7" id="KW-0408">Iron</keyword>
<dbReference type="Pfam" id="PF07715">
    <property type="entry name" value="Plug"/>
    <property type="match status" value="1"/>
</dbReference>
<evidence type="ECO:0000256" key="2">
    <source>
        <dbReference type="ARBA" id="ARBA00022448"/>
    </source>
</evidence>
<evidence type="ECO:0000256" key="3">
    <source>
        <dbReference type="ARBA" id="ARBA00022452"/>
    </source>
</evidence>
<dbReference type="InterPro" id="IPR012910">
    <property type="entry name" value="Plug_dom"/>
</dbReference>
<dbReference type="InterPro" id="IPR036942">
    <property type="entry name" value="Beta-barrel_TonB_sf"/>
</dbReference>
<reference evidence="17 18" key="1">
    <citation type="submission" date="2016-03" db="EMBL/GenBank/DDBJ databases">
        <title>Niastella vici sp. nov., isolated from farmland soil.</title>
        <authorList>
            <person name="Chen L."/>
            <person name="Wang D."/>
            <person name="Yang S."/>
            <person name="Wang G."/>
        </authorList>
    </citation>
    <scope>NUCLEOTIDE SEQUENCE [LARGE SCALE GENOMIC DNA]</scope>
    <source>
        <strain evidence="17 18">DJ57</strain>
    </source>
</reference>
<keyword evidence="2 12" id="KW-0813">Transport</keyword>
<keyword evidence="18" id="KW-1185">Reference proteome</keyword>
<evidence type="ECO:0000256" key="4">
    <source>
        <dbReference type="ARBA" id="ARBA00022496"/>
    </source>
</evidence>
<evidence type="ECO:0000256" key="12">
    <source>
        <dbReference type="PROSITE-ProRule" id="PRU01360"/>
    </source>
</evidence>
<keyword evidence="9 13" id="KW-0798">TonB box</keyword>
<evidence type="ECO:0000256" key="5">
    <source>
        <dbReference type="ARBA" id="ARBA00022692"/>
    </source>
</evidence>
<keyword evidence="17" id="KW-0675">Receptor</keyword>
<evidence type="ECO:0000256" key="14">
    <source>
        <dbReference type="SAM" id="Phobius"/>
    </source>
</evidence>
<feature type="domain" description="TonB-dependent receptor-like beta-barrel" evidence="15">
    <location>
        <begin position="363"/>
        <end position="748"/>
    </location>
</feature>
<evidence type="ECO:0000256" key="13">
    <source>
        <dbReference type="RuleBase" id="RU003357"/>
    </source>
</evidence>
<organism evidence="17 18">
    <name type="scientific">Niastella vici</name>
    <dbReference type="NCBI Taxonomy" id="1703345"/>
    <lineage>
        <taxon>Bacteria</taxon>
        <taxon>Pseudomonadati</taxon>
        <taxon>Bacteroidota</taxon>
        <taxon>Chitinophagia</taxon>
        <taxon>Chitinophagales</taxon>
        <taxon>Chitinophagaceae</taxon>
        <taxon>Niastella</taxon>
    </lineage>
</organism>
<proteinExistence type="inferred from homology"/>
<dbReference type="InterPro" id="IPR039426">
    <property type="entry name" value="TonB-dep_rcpt-like"/>
</dbReference>
<dbReference type="InterPro" id="IPR000531">
    <property type="entry name" value="Beta-barrel_TonB"/>
</dbReference>
<evidence type="ECO:0000313" key="18">
    <source>
        <dbReference type="Proteomes" id="UP000192796"/>
    </source>
</evidence>
<dbReference type="AlphaFoldDB" id="A0A1V9G6X0"/>
<dbReference type="Gene3D" id="2.40.170.20">
    <property type="entry name" value="TonB-dependent receptor, beta-barrel domain"/>
    <property type="match status" value="1"/>
</dbReference>
<evidence type="ECO:0000256" key="8">
    <source>
        <dbReference type="ARBA" id="ARBA00023065"/>
    </source>
</evidence>
<name>A0A1V9G6X0_9BACT</name>
<gene>
    <name evidence="17" type="ORF">A3860_12895</name>
</gene>
<dbReference type="Proteomes" id="UP000192796">
    <property type="component" value="Unassembled WGS sequence"/>
</dbReference>
<evidence type="ECO:0000256" key="7">
    <source>
        <dbReference type="ARBA" id="ARBA00023004"/>
    </source>
</evidence>
<dbReference type="InterPro" id="IPR037066">
    <property type="entry name" value="Plug_dom_sf"/>
</dbReference>
<keyword evidence="11 12" id="KW-0998">Cell outer membrane</keyword>
<evidence type="ECO:0000259" key="16">
    <source>
        <dbReference type="Pfam" id="PF07715"/>
    </source>
</evidence>
<comment type="caution">
    <text evidence="17">The sequence shown here is derived from an EMBL/GenBank/DDBJ whole genome shotgun (WGS) entry which is preliminary data.</text>
</comment>
<evidence type="ECO:0000259" key="15">
    <source>
        <dbReference type="Pfam" id="PF00593"/>
    </source>
</evidence>
<keyword evidence="4" id="KW-0410">Iron transport</keyword>
<dbReference type="Gene3D" id="2.170.130.10">
    <property type="entry name" value="TonB-dependent receptor, plug domain"/>
    <property type="match status" value="1"/>
</dbReference>
<dbReference type="InterPro" id="IPR008969">
    <property type="entry name" value="CarboxyPept-like_regulatory"/>
</dbReference>
<keyword evidence="3 12" id="KW-1134">Transmembrane beta strand</keyword>
<dbReference type="PANTHER" id="PTHR32552:SF68">
    <property type="entry name" value="FERRICHROME OUTER MEMBRANE TRANSPORTER_PHAGE RECEPTOR"/>
    <property type="match status" value="1"/>
</dbReference>
<protein>
    <submittedName>
        <fullName evidence="17">TonB-dependent receptor</fullName>
    </submittedName>
</protein>
<feature type="transmembrane region" description="Helical" evidence="14">
    <location>
        <begin position="25"/>
        <end position="44"/>
    </location>
</feature>
<keyword evidence="14" id="KW-1133">Transmembrane helix</keyword>
<dbReference type="STRING" id="1703345.A3860_12895"/>
<dbReference type="Pfam" id="PF13715">
    <property type="entry name" value="CarbopepD_reg_2"/>
    <property type="match status" value="1"/>
</dbReference>
<dbReference type="Pfam" id="PF00593">
    <property type="entry name" value="TonB_dep_Rec_b-barrel"/>
    <property type="match status" value="1"/>
</dbReference>
<evidence type="ECO:0000313" key="17">
    <source>
        <dbReference type="EMBL" id="OQP66389.1"/>
    </source>
</evidence>
<dbReference type="PANTHER" id="PTHR32552">
    <property type="entry name" value="FERRICHROME IRON RECEPTOR-RELATED"/>
    <property type="match status" value="1"/>
</dbReference>
<feature type="domain" description="TonB-dependent receptor plug" evidence="16">
    <location>
        <begin position="140"/>
        <end position="247"/>
    </location>
</feature>
<evidence type="ECO:0000256" key="1">
    <source>
        <dbReference type="ARBA" id="ARBA00004571"/>
    </source>
</evidence>
<accession>A0A1V9G6X0</accession>
<dbReference type="PROSITE" id="PS52016">
    <property type="entry name" value="TONB_DEPENDENT_REC_3"/>
    <property type="match status" value="1"/>
</dbReference>
<keyword evidence="5 12" id="KW-0812">Transmembrane</keyword>
<dbReference type="EMBL" id="LVYD01000002">
    <property type="protein sequence ID" value="OQP66389.1"/>
    <property type="molecule type" value="Genomic_DNA"/>
</dbReference>
<comment type="subcellular location">
    <subcellularLocation>
        <location evidence="1 12">Cell outer membrane</location>
        <topology evidence="1 12">Multi-pass membrane protein</topology>
    </subcellularLocation>
</comment>
<keyword evidence="6" id="KW-0732">Signal</keyword>
<comment type="similarity">
    <text evidence="12 13">Belongs to the TonB-dependent receptor family.</text>
</comment>
<dbReference type="Gene3D" id="2.60.40.1120">
    <property type="entry name" value="Carboxypeptidase-like, regulatory domain"/>
    <property type="match status" value="1"/>
</dbReference>
<keyword evidence="8" id="KW-0406">Ion transport</keyword>
<dbReference type="GO" id="GO:0015344">
    <property type="term" value="F:siderophore uptake transmembrane transporter activity"/>
    <property type="evidence" value="ECO:0007669"/>
    <property type="project" value="TreeGrafter"/>
</dbReference>
<dbReference type="SUPFAM" id="SSF49464">
    <property type="entry name" value="Carboxypeptidase regulatory domain-like"/>
    <property type="match status" value="1"/>
</dbReference>
<keyword evidence="10 12" id="KW-0472">Membrane</keyword>
<evidence type="ECO:0000256" key="6">
    <source>
        <dbReference type="ARBA" id="ARBA00022729"/>
    </source>
</evidence>
<evidence type="ECO:0000256" key="11">
    <source>
        <dbReference type="ARBA" id="ARBA00023237"/>
    </source>
</evidence>